<sequence length="387" mass="44293">MEEAFKEMQIQVANTQTTQAEQQVLLNQLLVELRRIQAVLPKAHPQSTFQQTSGRTETLELDTIQPSHLLQKMTAGEDFEAYLQTFEQIATQSGWPRSQWSKILGPFLTGEALKAYNELENEKYKDYNKMKNEIQSRLRISYALSGQKFNEWKFQVGSSPRSQLFDLWHTARKWLEPETLDKAQIVERVVINRFIQGLPESLRDKVSALDYSSPGELLAKVEHTVTSQAMKNDLQLKKRNTSPKRLLRYSGKIVPRAGVFDERLRVCDGGKHKLSIQDLEKESKSSNSTDCCFRCGEYGHISPHCQLSEEEMDCSLVKRFNTSLAYALRNSQQDRLTSPRVVTVSLSGTLTEALIDTGKDHKITEKSFLPQTTYHKQKPNSYRNSGL</sequence>
<dbReference type="GO" id="GO:0008270">
    <property type="term" value="F:zinc ion binding"/>
    <property type="evidence" value="ECO:0007669"/>
    <property type="project" value="UniProtKB-KW"/>
</dbReference>
<keyword evidence="6" id="KW-1185">Reference proteome</keyword>
<dbReference type="GeneTree" id="ENSGT00940000159113"/>
<keyword evidence="1" id="KW-0863">Zinc-finger</keyword>
<dbReference type="PROSITE" id="PS50804">
    <property type="entry name" value="SCAN_BOX"/>
    <property type="match status" value="1"/>
</dbReference>
<evidence type="ECO:0000259" key="4">
    <source>
        <dbReference type="PROSITE" id="PS50804"/>
    </source>
</evidence>
<dbReference type="PANTHER" id="PTHR46888:SF15">
    <property type="entry name" value="ZINC FINGER AND SCAN DOMAIN-CONTAINING PROTEIN 12-LIKE"/>
    <property type="match status" value="1"/>
</dbReference>
<name>A0A8C4SFU6_ERPCA</name>
<dbReference type="PANTHER" id="PTHR46888">
    <property type="entry name" value="ZINC KNUCKLE DOMAINCONTAINING PROTEIN-RELATED"/>
    <property type="match status" value="1"/>
</dbReference>
<reference evidence="5" key="1">
    <citation type="submission" date="2021-06" db="EMBL/GenBank/DDBJ databases">
        <authorList>
            <consortium name="Wellcome Sanger Institute Data Sharing"/>
        </authorList>
    </citation>
    <scope>NUCLEOTIDE SEQUENCE [LARGE SCALE GENOMIC DNA]</scope>
</reference>
<proteinExistence type="predicted"/>
<dbReference type="PROSITE" id="PS50175">
    <property type="entry name" value="ASP_PROT_RETROV"/>
    <property type="match status" value="1"/>
</dbReference>
<organism evidence="5 6">
    <name type="scientific">Erpetoichthys calabaricus</name>
    <name type="common">Rope fish</name>
    <name type="synonym">Calamoichthys calabaricus</name>
    <dbReference type="NCBI Taxonomy" id="27687"/>
    <lineage>
        <taxon>Eukaryota</taxon>
        <taxon>Metazoa</taxon>
        <taxon>Chordata</taxon>
        <taxon>Craniata</taxon>
        <taxon>Vertebrata</taxon>
        <taxon>Euteleostomi</taxon>
        <taxon>Actinopterygii</taxon>
        <taxon>Polypteriformes</taxon>
        <taxon>Polypteridae</taxon>
        <taxon>Erpetoichthys</taxon>
    </lineage>
</organism>
<dbReference type="GO" id="GO:0003676">
    <property type="term" value="F:nucleic acid binding"/>
    <property type="evidence" value="ECO:0007669"/>
    <property type="project" value="InterPro"/>
</dbReference>
<dbReference type="SMART" id="SM00431">
    <property type="entry name" value="SCAN"/>
    <property type="match status" value="1"/>
</dbReference>
<dbReference type="InterPro" id="IPR038269">
    <property type="entry name" value="SCAN_sf"/>
</dbReference>
<gene>
    <name evidence="5" type="primary">LOC114658193</name>
</gene>
<evidence type="ECO:0000256" key="1">
    <source>
        <dbReference type="PROSITE-ProRule" id="PRU00047"/>
    </source>
</evidence>
<accession>A0A8C4SFU6</accession>
<evidence type="ECO:0000259" key="2">
    <source>
        <dbReference type="PROSITE" id="PS50158"/>
    </source>
</evidence>
<feature type="domain" description="SCAN box" evidence="4">
    <location>
        <begin position="147"/>
        <end position="222"/>
    </location>
</feature>
<reference evidence="5" key="3">
    <citation type="submission" date="2025-09" db="UniProtKB">
        <authorList>
            <consortium name="Ensembl"/>
        </authorList>
    </citation>
    <scope>IDENTIFICATION</scope>
</reference>
<dbReference type="GO" id="GO:0004190">
    <property type="term" value="F:aspartic-type endopeptidase activity"/>
    <property type="evidence" value="ECO:0007669"/>
    <property type="project" value="InterPro"/>
</dbReference>
<reference evidence="5" key="2">
    <citation type="submission" date="2025-08" db="UniProtKB">
        <authorList>
            <consortium name="Ensembl"/>
        </authorList>
    </citation>
    <scope>IDENTIFICATION</scope>
</reference>
<dbReference type="RefSeq" id="XP_028666127.1">
    <property type="nucleotide sequence ID" value="XM_028810294.2"/>
</dbReference>
<dbReference type="AlphaFoldDB" id="A0A8C4SFU6"/>
<dbReference type="SUPFAM" id="SSF47353">
    <property type="entry name" value="Retrovirus capsid dimerization domain-like"/>
    <property type="match status" value="1"/>
</dbReference>
<dbReference type="InterPro" id="IPR001995">
    <property type="entry name" value="Peptidase_A2_cat"/>
</dbReference>
<dbReference type="InterPro" id="IPR001878">
    <property type="entry name" value="Znf_CCHC"/>
</dbReference>
<evidence type="ECO:0000313" key="5">
    <source>
        <dbReference type="Ensembl" id="ENSECRP00000016208.1"/>
    </source>
</evidence>
<feature type="domain" description="CCHC-type" evidence="2">
    <location>
        <begin position="292"/>
        <end position="305"/>
    </location>
</feature>
<evidence type="ECO:0000313" key="6">
    <source>
        <dbReference type="Proteomes" id="UP000694620"/>
    </source>
</evidence>
<dbReference type="PROSITE" id="PS50158">
    <property type="entry name" value="ZF_CCHC"/>
    <property type="match status" value="1"/>
</dbReference>
<dbReference type="InterPro" id="IPR003309">
    <property type="entry name" value="SCAN_dom"/>
</dbReference>
<keyword evidence="1" id="KW-0862">Zinc</keyword>
<feature type="domain" description="Peptidase A2" evidence="3">
    <location>
        <begin position="351"/>
        <end position="387"/>
    </location>
</feature>
<dbReference type="Pfam" id="PF02023">
    <property type="entry name" value="SCAN"/>
    <property type="match status" value="1"/>
</dbReference>
<dbReference type="Proteomes" id="UP000694620">
    <property type="component" value="Chromosome 1"/>
</dbReference>
<protein>
    <submittedName>
        <fullName evidence="5">Uncharacterized LOC114658193</fullName>
    </submittedName>
</protein>
<keyword evidence="1" id="KW-0479">Metal-binding</keyword>
<dbReference type="Gene3D" id="1.10.4020.10">
    <property type="entry name" value="DNA breaking-rejoining enzymes"/>
    <property type="match status" value="1"/>
</dbReference>
<dbReference type="GO" id="GO:0006508">
    <property type="term" value="P:proteolysis"/>
    <property type="evidence" value="ECO:0007669"/>
    <property type="project" value="InterPro"/>
</dbReference>
<dbReference type="GeneID" id="114658193"/>
<dbReference type="Ensembl" id="ENSECRT00000016498.1">
    <property type="protein sequence ID" value="ENSECRP00000016208.1"/>
    <property type="gene ID" value="ENSECRG00000010821.1"/>
</dbReference>
<evidence type="ECO:0000259" key="3">
    <source>
        <dbReference type="PROSITE" id="PS50175"/>
    </source>
</evidence>